<organism evidence="9 10">
    <name type="scientific">Dimargaris cristalligena</name>
    <dbReference type="NCBI Taxonomy" id="215637"/>
    <lineage>
        <taxon>Eukaryota</taxon>
        <taxon>Fungi</taxon>
        <taxon>Fungi incertae sedis</taxon>
        <taxon>Zoopagomycota</taxon>
        <taxon>Kickxellomycotina</taxon>
        <taxon>Dimargaritomycetes</taxon>
        <taxon>Dimargaritales</taxon>
        <taxon>Dimargaritaceae</taxon>
        <taxon>Dimargaris</taxon>
    </lineage>
</organism>
<name>A0A4P9ZNM0_9FUNG</name>
<keyword evidence="5 7" id="KW-0175">Coiled coil</keyword>
<comment type="subcellular location">
    <subcellularLocation>
        <location evidence="1">Cytoplasm</location>
        <location evidence="1">Cytoskeleton</location>
    </subcellularLocation>
</comment>
<evidence type="ECO:0000256" key="1">
    <source>
        <dbReference type="ARBA" id="ARBA00004245"/>
    </source>
</evidence>
<dbReference type="GO" id="GO:0005819">
    <property type="term" value="C:spindle"/>
    <property type="evidence" value="ECO:0007669"/>
    <property type="project" value="TreeGrafter"/>
</dbReference>
<gene>
    <name evidence="9" type="ORF">BJ085DRAFT_22116</name>
</gene>
<evidence type="ECO:0000256" key="3">
    <source>
        <dbReference type="ARBA" id="ARBA00022701"/>
    </source>
</evidence>
<keyword evidence="4" id="KW-0243">Dynein</keyword>
<dbReference type="Proteomes" id="UP000268162">
    <property type="component" value="Unassembled WGS sequence"/>
</dbReference>
<feature type="domain" description="Dynein associated protein" evidence="8">
    <location>
        <begin position="170"/>
        <end position="458"/>
    </location>
</feature>
<dbReference type="EMBL" id="ML003344">
    <property type="protein sequence ID" value="RKP34142.1"/>
    <property type="molecule type" value="Genomic_DNA"/>
</dbReference>
<dbReference type="GO" id="GO:0000132">
    <property type="term" value="P:establishment of mitotic spindle orientation"/>
    <property type="evidence" value="ECO:0007669"/>
    <property type="project" value="TreeGrafter"/>
</dbReference>
<evidence type="ECO:0000256" key="4">
    <source>
        <dbReference type="ARBA" id="ARBA00023017"/>
    </source>
</evidence>
<feature type="coiled-coil region" evidence="7">
    <location>
        <begin position="3"/>
        <end position="194"/>
    </location>
</feature>
<proteinExistence type="predicted"/>
<dbReference type="InterPro" id="IPR022157">
    <property type="entry name" value="Dynactin"/>
</dbReference>
<dbReference type="GO" id="GO:0005816">
    <property type="term" value="C:spindle pole body"/>
    <property type="evidence" value="ECO:0007669"/>
    <property type="project" value="TreeGrafter"/>
</dbReference>
<accession>A0A4P9ZNM0</accession>
<keyword evidence="3" id="KW-0493">Microtubule</keyword>
<reference evidence="10" key="1">
    <citation type="journal article" date="2018" name="Nat. Microbiol.">
        <title>Leveraging single-cell genomics to expand the fungal tree of life.</title>
        <authorList>
            <person name="Ahrendt S.R."/>
            <person name="Quandt C.A."/>
            <person name="Ciobanu D."/>
            <person name="Clum A."/>
            <person name="Salamov A."/>
            <person name="Andreopoulos B."/>
            <person name="Cheng J.F."/>
            <person name="Woyke T."/>
            <person name="Pelin A."/>
            <person name="Henrissat B."/>
            <person name="Reynolds N.K."/>
            <person name="Benny G.L."/>
            <person name="Smith M.E."/>
            <person name="James T.Y."/>
            <person name="Grigoriev I.V."/>
        </authorList>
    </citation>
    <scope>NUCLEOTIDE SEQUENCE [LARGE SCALE GENOMIC DNA]</scope>
    <source>
        <strain evidence="10">RSA 468</strain>
    </source>
</reference>
<dbReference type="Pfam" id="PF12455">
    <property type="entry name" value="Dynactin"/>
    <property type="match status" value="1"/>
</dbReference>
<evidence type="ECO:0000256" key="6">
    <source>
        <dbReference type="ARBA" id="ARBA00023212"/>
    </source>
</evidence>
<dbReference type="GO" id="GO:0005874">
    <property type="term" value="C:microtubule"/>
    <property type="evidence" value="ECO:0007669"/>
    <property type="project" value="UniProtKB-KW"/>
</dbReference>
<keyword evidence="6" id="KW-0206">Cytoskeleton</keyword>
<evidence type="ECO:0000256" key="2">
    <source>
        <dbReference type="ARBA" id="ARBA00022490"/>
    </source>
</evidence>
<feature type="coiled-coil region" evidence="7">
    <location>
        <begin position="577"/>
        <end position="680"/>
    </location>
</feature>
<feature type="non-terminal residue" evidence="9">
    <location>
        <position position="1"/>
    </location>
</feature>
<evidence type="ECO:0000256" key="5">
    <source>
        <dbReference type="ARBA" id="ARBA00023054"/>
    </source>
</evidence>
<keyword evidence="2" id="KW-0963">Cytoplasm</keyword>
<dbReference type="GO" id="GO:0051286">
    <property type="term" value="C:cell tip"/>
    <property type="evidence" value="ECO:0007669"/>
    <property type="project" value="TreeGrafter"/>
</dbReference>
<dbReference type="AlphaFoldDB" id="A0A4P9ZNM0"/>
<evidence type="ECO:0000313" key="9">
    <source>
        <dbReference type="EMBL" id="RKP34142.1"/>
    </source>
</evidence>
<evidence type="ECO:0000259" key="8">
    <source>
        <dbReference type="Pfam" id="PF12455"/>
    </source>
</evidence>
<evidence type="ECO:0000256" key="7">
    <source>
        <dbReference type="SAM" id="Coils"/>
    </source>
</evidence>
<dbReference type="GO" id="GO:0030286">
    <property type="term" value="C:dynein complex"/>
    <property type="evidence" value="ECO:0007669"/>
    <property type="project" value="UniProtKB-KW"/>
</dbReference>
<protein>
    <submittedName>
        <fullName evidence="9">Dynein associated protein-domain-containing protein</fullName>
    </submittedName>
</protein>
<sequence length="875" mass="98881">LEYATLQRQNDRLKEALVRLRDVTSEQEAEHQRRIKALEKELGQAPDYQNQVTELKGQLEQAETHIEDLKARLDDSMAAEDMVEQLSVRNLDLNEKVEEMKVVIEDLEALKELNDEMEENHVETEKQLQAELEFKDSLLRELQKKLEASDETMVDYEATIQQFRQLVQNLQSDLSDLRSRQAEQQTEAQELTSQSQAMLSLNMQLQSTVMKAQAKAIDLELRKLEAQQATEHLHFLEPYLPATFFQHENNAIRCLLLFKRLAFKSRLLTKQLDPRVEKSDNHITPHYLGTAQLRLGLTRLGGAAAQFVAHLTQCSPDTFLKFGFLYHDVMGIEKRLNTLLDHVRQEEVTPKAVLPEVQRSVHQLETLVQSHLPQPSPLTATETYLTQARALDLQAEVIFAQLILARQTLLASQGSEDSPNFSPEDHTLLHSEFFVPLDSLIQQCKAYKVASTKLLRRVRELGEEALMGILQFGLTLAKYTQEARTLLVDYVANQQEDQTAPELSSIQNRLFDLSEQHLGQTETTLWTCAAKAFNSLNQEMSQVVEAIGEPTALVSYERTDAPWVQRAHQFKAELVLNVEVERKLQALNEEILNLIREVKLKDKALQESGVKIELLEKRMELVKKQADTIAQLEEKIQKGKEQQKMFEEAMEGLQNELEQLELENSKAKKAAARAEKLAARGKSGELDEVANMSSLEVLELKQRVDALASAVSYLRSENVFLKRSQLRLPTAATSTTAPSLPSVVRALEPLPVATLVHSAKTTTPQFNSLVSQTKSLYREVQAVSVSLKVIDITGKTTSTADSKTESSQVAVAPKPATVWQPFKTTPRYAFNAQQTLLNTLHHRSQALQDQVHALQKTSSARLRLPTLVSVASLVR</sequence>
<evidence type="ECO:0000313" key="10">
    <source>
        <dbReference type="Proteomes" id="UP000268162"/>
    </source>
</evidence>
<keyword evidence="10" id="KW-1185">Reference proteome</keyword>
<dbReference type="PANTHER" id="PTHR18916">
    <property type="entry name" value="DYNACTIN 1-RELATED MICROTUBULE-BINDING"/>
    <property type="match status" value="1"/>
</dbReference>
<dbReference type="GO" id="GO:0000743">
    <property type="term" value="P:nuclear migration involved in conjugation with cellular fusion"/>
    <property type="evidence" value="ECO:0007669"/>
    <property type="project" value="TreeGrafter"/>
</dbReference>
<dbReference type="PANTHER" id="PTHR18916:SF6">
    <property type="entry name" value="DYNACTIN SUBUNIT 1"/>
    <property type="match status" value="1"/>
</dbReference>
<dbReference type="STRING" id="215637.A0A4P9ZNM0"/>